<organism evidence="4 5">
    <name type="scientific">Achlya hypogyna</name>
    <name type="common">Oomycete</name>
    <name type="synonym">Protoachlya hypogyna</name>
    <dbReference type="NCBI Taxonomy" id="1202772"/>
    <lineage>
        <taxon>Eukaryota</taxon>
        <taxon>Sar</taxon>
        <taxon>Stramenopiles</taxon>
        <taxon>Oomycota</taxon>
        <taxon>Saprolegniomycetes</taxon>
        <taxon>Saprolegniales</taxon>
        <taxon>Achlyaceae</taxon>
        <taxon>Achlya</taxon>
    </lineage>
</organism>
<dbReference type="STRING" id="1202772.A0A1V9YBR3"/>
<evidence type="ECO:0000256" key="3">
    <source>
        <dbReference type="PROSITE-ProRule" id="PRU00023"/>
    </source>
</evidence>
<keyword evidence="1" id="KW-0677">Repeat</keyword>
<dbReference type="PROSITE" id="PS50088">
    <property type="entry name" value="ANK_REPEAT"/>
    <property type="match status" value="2"/>
</dbReference>
<dbReference type="OrthoDB" id="163561at2759"/>
<evidence type="ECO:0000313" key="5">
    <source>
        <dbReference type="Proteomes" id="UP000243579"/>
    </source>
</evidence>
<dbReference type="SMART" id="SM00248">
    <property type="entry name" value="ANK"/>
    <property type="match status" value="4"/>
</dbReference>
<dbReference type="SUPFAM" id="SSF48403">
    <property type="entry name" value="Ankyrin repeat"/>
    <property type="match status" value="1"/>
</dbReference>
<keyword evidence="2 3" id="KW-0040">ANK repeat</keyword>
<dbReference type="GO" id="GO:0004842">
    <property type="term" value="F:ubiquitin-protein transferase activity"/>
    <property type="evidence" value="ECO:0007669"/>
    <property type="project" value="TreeGrafter"/>
</dbReference>
<dbReference type="Pfam" id="PF12796">
    <property type="entry name" value="Ank_2"/>
    <property type="match status" value="1"/>
</dbReference>
<dbReference type="AlphaFoldDB" id="A0A1V9YBR3"/>
<dbReference type="Proteomes" id="UP000243579">
    <property type="component" value="Unassembled WGS sequence"/>
</dbReference>
<dbReference type="GO" id="GO:0085020">
    <property type="term" value="P:protein K6-linked ubiquitination"/>
    <property type="evidence" value="ECO:0007669"/>
    <property type="project" value="TreeGrafter"/>
</dbReference>
<proteinExistence type="predicted"/>
<evidence type="ECO:0000256" key="1">
    <source>
        <dbReference type="ARBA" id="ARBA00022737"/>
    </source>
</evidence>
<dbReference type="InterPro" id="IPR036770">
    <property type="entry name" value="Ankyrin_rpt-contain_sf"/>
</dbReference>
<protein>
    <submittedName>
        <fullName evidence="4">Uncharacterized protein</fullName>
    </submittedName>
</protein>
<sequence length="218" mass="22653">MVQLLLEAGADACVKNHKGKTARDIAKVSNKTYVLRAFDEALARAAISGDITRMRNLLATGVDANTTNYSGDTPLLVAVTQGHAAIVELLLEAGADPFQTTTDGSLLLVAQRHGHDAVVAVLEKPFKTVLFSAVVKGNTTEVTSMLTQGLSPNCIDEMSGQTLMQVAVAGGHTNVVARLMEAGGNFTQTTSVTLRSVAATAGTVILPVAGDTSLSSPY</sequence>
<reference evidence="4 5" key="1">
    <citation type="journal article" date="2014" name="Genome Biol. Evol.">
        <title>The secreted proteins of Achlya hypogyna and Thraustotheca clavata identify the ancestral oomycete secretome and reveal gene acquisitions by horizontal gene transfer.</title>
        <authorList>
            <person name="Misner I."/>
            <person name="Blouin N."/>
            <person name="Leonard G."/>
            <person name="Richards T.A."/>
            <person name="Lane C.E."/>
        </authorList>
    </citation>
    <scope>NUCLEOTIDE SEQUENCE [LARGE SCALE GENOMIC DNA]</scope>
    <source>
        <strain evidence="4 5">ATCC 48635</strain>
    </source>
</reference>
<dbReference type="PROSITE" id="PS50297">
    <property type="entry name" value="ANK_REP_REGION"/>
    <property type="match status" value="1"/>
</dbReference>
<dbReference type="InterPro" id="IPR002110">
    <property type="entry name" value="Ankyrin_rpt"/>
</dbReference>
<evidence type="ECO:0000313" key="4">
    <source>
        <dbReference type="EMBL" id="OQR83193.1"/>
    </source>
</evidence>
<feature type="repeat" description="ANK" evidence="3">
    <location>
        <begin position="70"/>
        <end position="102"/>
    </location>
</feature>
<accession>A0A1V9YBR3</accession>
<dbReference type="EMBL" id="JNBR01002271">
    <property type="protein sequence ID" value="OQR83193.1"/>
    <property type="molecule type" value="Genomic_DNA"/>
</dbReference>
<gene>
    <name evidence="4" type="ORF">ACHHYP_14987</name>
</gene>
<dbReference type="PANTHER" id="PTHR24171">
    <property type="entry name" value="ANKYRIN REPEAT DOMAIN-CONTAINING PROTEIN 39-RELATED"/>
    <property type="match status" value="1"/>
</dbReference>
<dbReference type="PANTHER" id="PTHR24171:SF8">
    <property type="entry name" value="BRCA1-ASSOCIATED RING DOMAIN PROTEIN 1"/>
    <property type="match status" value="1"/>
</dbReference>
<name>A0A1V9YBR3_ACHHY</name>
<dbReference type="Gene3D" id="1.25.40.20">
    <property type="entry name" value="Ankyrin repeat-containing domain"/>
    <property type="match status" value="3"/>
</dbReference>
<evidence type="ECO:0000256" key="2">
    <source>
        <dbReference type="ARBA" id="ARBA00023043"/>
    </source>
</evidence>
<comment type="caution">
    <text evidence="4">The sequence shown here is derived from an EMBL/GenBank/DDBJ whole genome shotgun (WGS) entry which is preliminary data.</text>
</comment>
<feature type="repeat" description="ANK" evidence="3">
    <location>
        <begin position="159"/>
        <end position="191"/>
    </location>
</feature>
<keyword evidence="5" id="KW-1185">Reference proteome</keyword>